<dbReference type="SUPFAM" id="SSF51445">
    <property type="entry name" value="(Trans)glycosidases"/>
    <property type="match status" value="1"/>
</dbReference>
<dbReference type="InterPro" id="IPR037110">
    <property type="entry name" value="Betagal_dom2_sf"/>
</dbReference>
<organism evidence="11 12">
    <name type="scientific">Actinacidiphila rubida</name>
    <dbReference type="NCBI Taxonomy" id="310780"/>
    <lineage>
        <taxon>Bacteria</taxon>
        <taxon>Bacillati</taxon>
        <taxon>Actinomycetota</taxon>
        <taxon>Actinomycetes</taxon>
        <taxon>Kitasatosporales</taxon>
        <taxon>Streptomycetaceae</taxon>
        <taxon>Actinacidiphila</taxon>
    </lineage>
</organism>
<dbReference type="InterPro" id="IPR036833">
    <property type="entry name" value="BetaGal_dom3_sf"/>
</dbReference>
<dbReference type="Pfam" id="PF13363">
    <property type="entry name" value="BetaGal_dom3"/>
    <property type="match status" value="1"/>
</dbReference>
<evidence type="ECO:0000256" key="7">
    <source>
        <dbReference type="ARBA" id="ARBA00023295"/>
    </source>
</evidence>
<dbReference type="PROSITE" id="PS51318">
    <property type="entry name" value="TAT"/>
    <property type="match status" value="1"/>
</dbReference>
<dbReference type="Pfam" id="PF10435">
    <property type="entry name" value="BetaGal_dom2"/>
    <property type="match status" value="1"/>
</dbReference>
<evidence type="ECO:0000259" key="10">
    <source>
        <dbReference type="SMART" id="SM01029"/>
    </source>
</evidence>
<feature type="chain" id="PRO_5010296677" description="beta-galactosidase" evidence="9">
    <location>
        <begin position="29"/>
        <end position="995"/>
    </location>
</feature>
<dbReference type="EMBL" id="FODD01000044">
    <property type="protein sequence ID" value="SEO80523.1"/>
    <property type="molecule type" value="Genomic_DNA"/>
</dbReference>
<evidence type="ECO:0000256" key="1">
    <source>
        <dbReference type="ARBA" id="ARBA00001412"/>
    </source>
</evidence>
<feature type="signal peptide" evidence="9">
    <location>
        <begin position="1"/>
        <end position="28"/>
    </location>
</feature>
<feature type="domain" description="Beta-galactosidase" evidence="10">
    <location>
        <begin position="398"/>
        <end position="575"/>
    </location>
</feature>
<dbReference type="EC" id="3.2.1.23" evidence="3"/>
<accession>A0A1H8SQR9</accession>
<dbReference type="SUPFAM" id="SSF49785">
    <property type="entry name" value="Galactose-binding domain-like"/>
    <property type="match status" value="2"/>
</dbReference>
<dbReference type="InterPro" id="IPR025972">
    <property type="entry name" value="BetaGal_dom3"/>
</dbReference>
<dbReference type="InterPro" id="IPR001944">
    <property type="entry name" value="Glycoside_Hdrlase_35"/>
</dbReference>
<dbReference type="GO" id="GO:0004565">
    <property type="term" value="F:beta-galactosidase activity"/>
    <property type="evidence" value="ECO:0007669"/>
    <property type="project" value="UniProtKB-EC"/>
</dbReference>
<sequence>MDLSRRAFGALTGSALLSLALPAGAAMAADAVPRPARPGAGGTVTFDAYSMIIDGVRVPLWSGEVHPFRLPSPSLWRDVLEKMRGNGYNAVSIYASWNYHSPAPGQYDFSGVRDLGLFLRMAADAGLYVIARPGPYINAEVDAGGYPGWLATTPGRARSNDPTYLGHVDEWLTAVNAVIAQHLHTDGGGSVVLYQLENEYASHTADAVGQGYMAHLYAKVRADGIDVPLFHNDKGRNGYWIPGSFDTAGEQGRYLYGFDGYPSPTGLPPDWGYFGSGGAKGGSTASPSTPGLMAEFGGGWFDPWGGAEFAGKGYAESRRTRDAAYERRFYLTNLANGVKIHNVYMTFGGTSWGWLPAPVVYTSYDYGAAIDEARNATSKVVPMRQTGSMLASFPEFSALDRAADTVAAGSAVRVYHLTADGSGAHVYFLRNDASADATCTLPVVTAAGTVTVPAAPGGLRVVAKDMAVVATELSLGRRTLRWTTVQPMLRTTGERLDVTAFAGRPGDPAEAVLAVSAPPTATVLDGTADTVYDASAGTLRINTVLDGLTRVLVEGGGTATPMLFLFADDGASAVLSSLTADGEPVVVTGPALVRSAEREGAVLRLTGDTTQDSPLEVWAAPAVREVFWNGRHVAVAPTASGGLQAREPLAGPPAVDLPALTGWRYAPENPESEPAFDDSAWRACDLTASASTTPVPAGTPVLFADDYGFHYGDVWYRAQVESDGTAATLNLSYSSGTQGMLMAWWDGRPLGTHRQPVPAKSQDTQGTWAATAAFPVPGDLAAAGSHTVAVLVRRMAHEEDGGANDAFKSARGLTAANLDGTPVASAWRIQGGTGGDAARGPLNTGGLYGERAGWHLPGFPDRDWASADTLQAGPRQGVSWYRTQFRLDIDRGVDASVGLTLDDDPAHAYRVQIFVNGWNMGQYINDAGPQHTFVLPNGILRPRGSNTLALAVLADGTTPAGPAGVSLALLGSAAGGVPLTLVDAPGYTDLRPSAG</sequence>
<dbReference type="SUPFAM" id="SSF117100">
    <property type="entry name" value="Beta-galactosidase LacA, domain 3"/>
    <property type="match status" value="1"/>
</dbReference>
<evidence type="ECO:0000256" key="8">
    <source>
        <dbReference type="RuleBase" id="RU003679"/>
    </source>
</evidence>
<evidence type="ECO:0000256" key="4">
    <source>
        <dbReference type="ARBA" id="ARBA00022729"/>
    </source>
</evidence>
<keyword evidence="5" id="KW-0378">Hydrolase</keyword>
<dbReference type="PRINTS" id="PR00742">
    <property type="entry name" value="GLHYDRLASE35"/>
</dbReference>
<evidence type="ECO:0000256" key="9">
    <source>
        <dbReference type="SAM" id="SignalP"/>
    </source>
</evidence>
<dbReference type="InterPro" id="IPR025300">
    <property type="entry name" value="BetaGal_jelly_roll_dom"/>
</dbReference>
<reference evidence="11 12" key="1">
    <citation type="submission" date="2016-10" db="EMBL/GenBank/DDBJ databases">
        <authorList>
            <person name="de Groot N.N."/>
        </authorList>
    </citation>
    <scope>NUCLEOTIDE SEQUENCE [LARGE SCALE GENOMIC DNA]</scope>
    <source>
        <strain evidence="11 12">CGMCC 4.2026</strain>
    </source>
</reference>
<dbReference type="STRING" id="310780.SAMN05216267_104441"/>
<keyword evidence="6" id="KW-0325">Glycoprotein</keyword>
<dbReference type="Gene3D" id="2.102.20.10">
    <property type="entry name" value="Beta-galactosidase, domain 2"/>
    <property type="match status" value="1"/>
</dbReference>
<dbReference type="InterPro" id="IPR018954">
    <property type="entry name" value="Betagal_dom2"/>
</dbReference>
<dbReference type="Gene3D" id="2.60.120.260">
    <property type="entry name" value="Galactose-binding domain-like"/>
    <property type="match status" value="2"/>
</dbReference>
<name>A0A1H8SQR9_9ACTN</name>
<dbReference type="Proteomes" id="UP000181951">
    <property type="component" value="Unassembled WGS sequence"/>
</dbReference>
<dbReference type="InterPro" id="IPR031330">
    <property type="entry name" value="Gly_Hdrlase_35_cat"/>
</dbReference>
<dbReference type="Gene3D" id="2.60.390.10">
    <property type="entry name" value="Beta-galactosidase, domain 3"/>
    <property type="match status" value="1"/>
</dbReference>
<protein>
    <recommendedName>
        <fullName evidence="3">beta-galactosidase</fullName>
        <ecNumber evidence="3">3.2.1.23</ecNumber>
    </recommendedName>
</protein>
<keyword evidence="7" id="KW-0326">Glycosidase</keyword>
<proteinExistence type="inferred from homology"/>
<dbReference type="RefSeq" id="WP_069466422.1">
    <property type="nucleotide sequence ID" value="NZ_FODD01000044.1"/>
</dbReference>
<dbReference type="OrthoDB" id="9813184at2"/>
<gene>
    <name evidence="11" type="ORF">SAMN05216267_104441</name>
</gene>
<comment type="similarity">
    <text evidence="2 8">Belongs to the glycosyl hydrolase 35 family.</text>
</comment>
<dbReference type="AlphaFoldDB" id="A0A1H8SQR9"/>
<dbReference type="InterPro" id="IPR017853">
    <property type="entry name" value="GH"/>
</dbReference>
<dbReference type="InterPro" id="IPR006311">
    <property type="entry name" value="TAT_signal"/>
</dbReference>
<evidence type="ECO:0000313" key="12">
    <source>
        <dbReference type="Proteomes" id="UP000181951"/>
    </source>
</evidence>
<dbReference type="Pfam" id="PF01301">
    <property type="entry name" value="Glyco_hydro_35"/>
    <property type="match status" value="1"/>
</dbReference>
<dbReference type="Pfam" id="PF13364">
    <property type="entry name" value="BetaGal_ABD2"/>
    <property type="match status" value="2"/>
</dbReference>
<evidence type="ECO:0000256" key="3">
    <source>
        <dbReference type="ARBA" id="ARBA00012756"/>
    </source>
</evidence>
<evidence type="ECO:0000313" key="11">
    <source>
        <dbReference type="EMBL" id="SEO80523.1"/>
    </source>
</evidence>
<dbReference type="GO" id="GO:0005975">
    <property type="term" value="P:carbohydrate metabolic process"/>
    <property type="evidence" value="ECO:0007669"/>
    <property type="project" value="InterPro"/>
</dbReference>
<comment type="catalytic activity">
    <reaction evidence="1">
        <text>Hydrolysis of terminal non-reducing beta-D-galactose residues in beta-D-galactosides.</text>
        <dbReference type="EC" id="3.2.1.23"/>
    </reaction>
</comment>
<evidence type="ECO:0000256" key="2">
    <source>
        <dbReference type="ARBA" id="ARBA00009809"/>
    </source>
</evidence>
<dbReference type="SUPFAM" id="SSF51011">
    <property type="entry name" value="Glycosyl hydrolase domain"/>
    <property type="match status" value="1"/>
</dbReference>
<evidence type="ECO:0000256" key="6">
    <source>
        <dbReference type="ARBA" id="ARBA00023180"/>
    </source>
</evidence>
<dbReference type="Gene3D" id="3.20.20.80">
    <property type="entry name" value="Glycosidases"/>
    <property type="match status" value="1"/>
</dbReference>
<keyword evidence="12" id="KW-1185">Reference proteome</keyword>
<keyword evidence="4 9" id="KW-0732">Signal</keyword>
<dbReference type="SMART" id="SM01029">
    <property type="entry name" value="BetaGal_dom2"/>
    <property type="match status" value="1"/>
</dbReference>
<evidence type="ECO:0000256" key="5">
    <source>
        <dbReference type="ARBA" id="ARBA00022801"/>
    </source>
</evidence>
<dbReference type="PANTHER" id="PTHR23421">
    <property type="entry name" value="BETA-GALACTOSIDASE RELATED"/>
    <property type="match status" value="1"/>
</dbReference>
<dbReference type="InterPro" id="IPR008979">
    <property type="entry name" value="Galactose-bd-like_sf"/>
</dbReference>